<proteinExistence type="predicted"/>
<feature type="chain" id="PRO_5020603605" description="Lipoprotein" evidence="1">
    <location>
        <begin position="20"/>
        <end position="704"/>
    </location>
</feature>
<evidence type="ECO:0000313" key="3">
    <source>
        <dbReference type="Proteomes" id="UP000289326"/>
    </source>
</evidence>
<evidence type="ECO:0000313" key="2">
    <source>
        <dbReference type="EMBL" id="QBF34565.1"/>
    </source>
</evidence>
<dbReference type="OrthoDB" id="395736at2"/>
<feature type="signal peptide" evidence="1">
    <location>
        <begin position="1"/>
        <end position="19"/>
    </location>
</feature>
<dbReference type="KEGG" id="mphi:EG856_01320"/>
<keyword evidence="3" id="KW-1185">Reference proteome</keyword>
<protein>
    <recommendedName>
        <fullName evidence="4">Lipoprotein</fullName>
    </recommendedName>
</protein>
<accession>A0A4P6MLR6</accession>
<evidence type="ECO:0008006" key="4">
    <source>
        <dbReference type="Google" id="ProtNLM"/>
    </source>
</evidence>
<reference evidence="2 3" key="1">
    <citation type="submission" date="2019-01" db="EMBL/GenBank/DDBJ databases">
        <title>Complete sequence and annotation of the Mycoplasma phocirhinis strain 852T genome.</title>
        <authorList>
            <person name="Frasca S.Jr."/>
            <person name="Kutish G.F."/>
            <person name="Castellanos Gell J."/>
            <person name="Michaels D.L."/>
            <person name="Brown D.R."/>
        </authorList>
    </citation>
    <scope>NUCLEOTIDE SEQUENCE [LARGE SCALE GENOMIC DNA]</scope>
    <source>
        <strain evidence="2 3">852</strain>
    </source>
</reference>
<dbReference type="NCBIfam" id="NF045850">
    <property type="entry name" value="ABC_Mplas_LP"/>
    <property type="match status" value="2"/>
</dbReference>
<dbReference type="PROSITE" id="PS51257">
    <property type="entry name" value="PROKAR_LIPOPROTEIN"/>
    <property type="match status" value="1"/>
</dbReference>
<evidence type="ECO:0000256" key="1">
    <source>
        <dbReference type="SAM" id="SignalP"/>
    </source>
</evidence>
<dbReference type="AlphaFoldDB" id="A0A4P6MLR6"/>
<gene>
    <name evidence="2" type="ORF">EG856_01320</name>
</gene>
<keyword evidence="1" id="KW-0732">Signal</keyword>
<organism evidence="2 3">
    <name type="scientific">Mycoplasmopsis phocirhinis</name>
    <dbReference type="NCBI Taxonomy" id="142650"/>
    <lineage>
        <taxon>Bacteria</taxon>
        <taxon>Bacillati</taxon>
        <taxon>Mycoplasmatota</taxon>
        <taxon>Mycoplasmoidales</taxon>
        <taxon>Metamycoplasmataceae</taxon>
        <taxon>Mycoplasmopsis</taxon>
    </lineage>
</organism>
<dbReference type="EMBL" id="CP034841">
    <property type="protein sequence ID" value="QBF34565.1"/>
    <property type="molecule type" value="Genomic_DNA"/>
</dbReference>
<sequence>MRKKIILSLITCSTLPLVAFSCSKTHTAKNIFIIEKNEANNNYNNVPKLGGIYAKRNSLHDSLSGNYLLRYKYIGEAKYDYLNNYFFADGISAKYLKFGLINKIQIIDNNQNISVFDSDDDIEFKVPKNLIKRDINRGFKNYIYSLVSPNPRSINSQNFTNKLQQAKSIKFYFKPNQFWFDKQGKQTQFKVLPNDLLNSLRNANLNEQQTQNLTLFGFDINLVSQNNFTNDYAQFNISKIDNIELFLNEIIENKLFSAYKPNYYAGAFYLSSNDLKHTKYIALTNSDIKQVIIKYNPAGQTDNQTHRIHILNEYEQGLVSSQDISIFNDAQQNNLIRKFKSGNKNIKLNILKTKNDSQNKYLSFNLKPNSSQIDPLYRMLMYGTNNNSGINWNHFYQGLGFEFRNNITQIINKFSLNFIVAKTQYYDNFISPDANISNAKNTNYLKIIDAIDHINENALFLDKKIYKYYAEQNKNHFFSKDSYLDIYKQLQSPWYSSIKNNITRILNKFYLTLNNEQKSKKIHFVIPLNIQKIETKMLNILNEIFNSIDPRLVIKIVDLNNNLTKQYYSIFNINSQNTIDYLVDLIEQQNLLNAFKYVDIKLFPNLKKFAQFMHANLEQQDLTSKNKNLTSKLKKAVFDFHTQFNYFDIIKIINEIKILYSVPYNIDSNVDLANFKYELIQPWFSKPTREDELIYFEDIKLRKD</sequence>
<dbReference type="RefSeq" id="WP_130429342.1">
    <property type="nucleotide sequence ID" value="NZ_CP034841.1"/>
</dbReference>
<name>A0A4P6MLR6_9BACT</name>
<dbReference type="Proteomes" id="UP000289326">
    <property type="component" value="Chromosome"/>
</dbReference>